<dbReference type="AlphaFoldDB" id="Q5HML1"/>
<protein>
    <submittedName>
        <fullName evidence="1">Uncharacterized protein</fullName>
    </submittedName>
</protein>
<organism evidence="1 2">
    <name type="scientific">Staphylococcus epidermidis (strain ATCC 35984 / DSM 28319 / BCRC 17069 / CCUG 31568 / BM 3577 / RP62A)</name>
    <dbReference type="NCBI Taxonomy" id="176279"/>
    <lineage>
        <taxon>Bacteria</taxon>
        <taxon>Bacillati</taxon>
        <taxon>Bacillota</taxon>
        <taxon>Bacilli</taxon>
        <taxon>Bacillales</taxon>
        <taxon>Staphylococcaceae</taxon>
        <taxon>Staphylococcus</taxon>
    </lineage>
</organism>
<name>Q5HML1_STAEQ</name>
<dbReference type="KEGG" id="ser:SERP1617"/>
<dbReference type="Proteomes" id="UP000000531">
    <property type="component" value="Chromosome"/>
</dbReference>
<sequence>MKGAITAKAMLEKLSNQLVIVKNALKKLCTSLDMTEFQMVLCTVIF</sequence>
<gene>
    <name evidence="1" type="ordered locus">SERP1617</name>
</gene>
<dbReference type="EMBL" id="CP000029">
    <property type="protein sequence ID" value="AAW54992.1"/>
    <property type="molecule type" value="Genomic_DNA"/>
</dbReference>
<evidence type="ECO:0000313" key="2">
    <source>
        <dbReference type="Proteomes" id="UP000000531"/>
    </source>
</evidence>
<reference evidence="1 2" key="1">
    <citation type="journal article" date="2005" name="J. Bacteriol.">
        <title>Insights on evolution of virulence and resistance from the complete genome analysis of an early methicillin-resistant Staphylococcus aureus strain and a biofilm-producing methicillin-resistant Staphylococcus epidermidis strain.</title>
        <authorList>
            <person name="Gill S.R."/>
            <person name="Fouts D.E."/>
            <person name="Archer G.L."/>
            <person name="Mongodin E.F."/>
            <person name="Deboy R.T."/>
            <person name="Ravel J."/>
            <person name="Paulsen I.T."/>
            <person name="Kolonay J.F."/>
            <person name="Brinkac L."/>
            <person name="Beanan M."/>
            <person name="Dodson R.J."/>
            <person name="Daugherty S.C."/>
            <person name="Madupu R."/>
            <person name="Angiuoli S.V."/>
            <person name="Durkin A.S."/>
            <person name="Haft D.H."/>
            <person name="Vamathevan J."/>
            <person name="Khouri H."/>
            <person name="Utterback T."/>
            <person name="Lee C."/>
            <person name="Dimitrov G."/>
            <person name="Jiang L."/>
            <person name="Qin H."/>
            <person name="Weidman J."/>
            <person name="Tran K."/>
            <person name="Kang K."/>
            <person name="Hance I.R."/>
            <person name="Nelson K.E."/>
            <person name="Fraser C.M."/>
        </authorList>
    </citation>
    <scope>NUCLEOTIDE SEQUENCE [LARGE SCALE GENOMIC DNA]</scope>
    <source>
        <strain evidence="2">ATCC 35984 / RP62A</strain>
    </source>
</reference>
<evidence type="ECO:0000313" key="1">
    <source>
        <dbReference type="EMBL" id="AAW54992.1"/>
    </source>
</evidence>
<proteinExistence type="predicted"/>
<dbReference type="HOGENOM" id="CLU_3189197_0_0_9"/>
<accession>Q5HML1</accession>
<keyword evidence="2" id="KW-1185">Reference proteome</keyword>